<organism evidence="3 4">
    <name type="scientific">Crucibulum laeve</name>
    <dbReference type="NCBI Taxonomy" id="68775"/>
    <lineage>
        <taxon>Eukaryota</taxon>
        <taxon>Fungi</taxon>
        <taxon>Dikarya</taxon>
        <taxon>Basidiomycota</taxon>
        <taxon>Agaricomycotina</taxon>
        <taxon>Agaricomycetes</taxon>
        <taxon>Agaricomycetidae</taxon>
        <taxon>Agaricales</taxon>
        <taxon>Agaricineae</taxon>
        <taxon>Nidulariaceae</taxon>
        <taxon>Crucibulum</taxon>
    </lineage>
</organism>
<proteinExistence type="predicted"/>
<feature type="compositionally biased region" description="Polar residues" evidence="1">
    <location>
        <begin position="24"/>
        <end position="36"/>
    </location>
</feature>
<evidence type="ECO:0000256" key="1">
    <source>
        <dbReference type="SAM" id="MobiDB-lite"/>
    </source>
</evidence>
<dbReference type="OrthoDB" id="3971593at2759"/>
<dbReference type="AlphaFoldDB" id="A0A5C3LQK1"/>
<dbReference type="EMBL" id="ML213630">
    <property type="protein sequence ID" value="TFK34588.1"/>
    <property type="molecule type" value="Genomic_DNA"/>
</dbReference>
<feature type="non-terminal residue" evidence="3">
    <location>
        <position position="1"/>
    </location>
</feature>
<gene>
    <name evidence="3" type="ORF">BDQ12DRAFT_613280</name>
</gene>
<evidence type="ECO:0000313" key="4">
    <source>
        <dbReference type="Proteomes" id="UP000308652"/>
    </source>
</evidence>
<name>A0A5C3LQK1_9AGAR</name>
<feature type="chain" id="PRO_5023063456" evidence="2">
    <location>
        <begin position="18"/>
        <end position="105"/>
    </location>
</feature>
<protein>
    <submittedName>
        <fullName evidence="3">Uncharacterized protein</fullName>
    </submittedName>
</protein>
<keyword evidence="2" id="KW-0732">Signal</keyword>
<reference evidence="3 4" key="1">
    <citation type="journal article" date="2019" name="Nat. Ecol. Evol.">
        <title>Megaphylogeny resolves global patterns of mushroom evolution.</title>
        <authorList>
            <person name="Varga T."/>
            <person name="Krizsan K."/>
            <person name="Foldi C."/>
            <person name="Dima B."/>
            <person name="Sanchez-Garcia M."/>
            <person name="Sanchez-Ramirez S."/>
            <person name="Szollosi G.J."/>
            <person name="Szarkandi J.G."/>
            <person name="Papp V."/>
            <person name="Albert L."/>
            <person name="Andreopoulos W."/>
            <person name="Angelini C."/>
            <person name="Antonin V."/>
            <person name="Barry K.W."/>
            <person name="Bougher N.L."/>
            <person name="Buchanan P."/>
            <person name="Buyck B."/>
            <person name="Bense V."/>
            <person name="Catcheside P."/>
            <person name="Chovatia M."/>
            <person name="Cooper J."/>
            <person name="Damon W."/>
            <person name="Desjardin D."/>
            <person name="Finy P."/>
            <person name="Geml J."/>
            <person name="Haridas S."/>
            <person name="Hughes K."/>
            <person name="Justo A."/>
            <person name="Karasinski D."/>
            <person name="Kautmanova I."/>
            <person name="Kiss B."/>
            <person name="Kocsube S."/>
            <person name="Kotiranta H."/>
            <person name="LaButti K.M."/>
            <person name="Lechner B.E."/>
            <person name="Liimatainen K."/>
            <person name="Lipzen A."/>
            <person name="Lukacs Z."/>
            <person name="Mihaltcheva S."/>
            <person name="Morgado L.N."/>
            <person name="Niskanen T."/>
            <person name="Noordeloos M.E."/>
            <person name="Ohm R.A."/>
            <person name="Ortiz-Santana B."/>
            <person name="Ovrebo C."/>
            <person name="Racz N."/>
            <person name="Riley R."/>
            <person name="Savchenko A."/>
            <person name="Shiryaev A."/>
            <person name="Soop K."/>
            <person name="Spirin V."/>
            <person name="Szebenyi C."/>
            <person name="Tomsovsky M."/>
            <person name="Tulloss R.E."/>
            <person name="Uehling J."/>
            <person name="Grigoriev I.V."/>
            <person name="Vagvolgyi C."/>
            <person name="Papp T."/>
            <person name="Martin F.M."/>
            <person name="Miettinen O."/>
            <person name="Hibbett D.S."/>
            <person name="Nagy L.G."/>
        </authorList>
    </citation>
    <scope>NUCLEOTIDE SEQUENCE [LARGE SCALE GENOMIC DNA]</scope>
    <source>
        <strain evidence="3 4">CBS 166.37</strain>
    </source>
</reference>
<accession>A0A5C3LQK1</accession>
<keyword evidence="4" id="KW-1185">Reference proteome</keyword>
<evidence type="ECO:0000256" key="2">
    <source>
        <dbReference type="SAM" id="SignalP"/>
    </source>
</evidence>
<sequence length="105" mass="11775">TTFLHLLFLVYPILILPKYGPTALGSSAVSPTGNSSTRRRLREEPDITAEGGGEAISTSSVAMKAERYRPRIYSFQLNEIAKPQRWQEAVRDRQVAQLEALEQQT</sequence>
<evidence type="ECO:0000313" key="3">
    <source>
        <dbReference type="EMBL" id="TFK34588.1"/>
    </source>
</evidence>
<dbReference type="Proteomes" id="UP000308652">
    <property type="component" value="Unassembled WGS sequence"/>
</dbReference>
<feature type="signal peptide" evidence="2">
    <location>
        <begin position="1"/>
        <end position="17"/>
    </location>
</feature>
<feature type="region of interest" description="Disordered" evidence="1">
    <location>
        <begin position="20"/>
        <end position="54"/>
    </location>
</feature>